<keyword evidence="3" id="KW-0489">Methyltransferase</keyword>
<dbReference type="EMBL" id="JAUSUT010000001">
    <property type="protein sequence ID" value="MDQ0379474.1"/>
    <property type="molecule type" value="Genomic_DNA"/>
</dbReference>
<comment type="caution">
    <text evidence="3">The sequence shown here is derived from an EMBL/GenBank/DDBJ whole genome shotgun (WGS) entry which is preliminary data.</text>
</comment>
<protein>
    <submittedName>
        <fullName evidence="3">2-polyprenyl-3-methyl-5-hydroxy-6-metoxy-1, 4-benzoquinol methylase</fullName>
    </submittedName>
</protein>
<feature type="domain" description="Methyltransferase" evidence="2">
    <location>
        <begin position="43"/>
        <end position="136"/>
    </location>
</feature>
<dbReference type="PANTHER" id="PTHR43861">
    <property type="entry name" value="TRANS-ACONITATE 2-METHYLTRANSFERASE-RELATED"/>
    <property type="match status" value="1"/>
</dbReference>
<evidence type="ECO:0000256" key="1">
    <source>
        <dbReference type="ARBA" id="ARBA00022679"/>
    </source>
</evidence>
<dbReference type="Proteomes" id="UP001229651">
    <property type="component" value="Unassembled WGS sequence"/>
</dbReference>
<dbReference type="Pfam" id="PF13649">
    <property type="entry name" value="Methyltransf_25"/>
    <property type="match status" value="1"/>
</dbReference>
<evidence type="ECO:0000313" key="4">
    <source>
        <dbReference type="Proteomes" id="UP001229651"/>
    </source>
</evidence>
<dbReference type="CDD" id="cd02440">
    <property type="entry name" value="AdoMet_MTases"/>
    <property type="match status" value="1"/>
</dbReference>
<evidence type="ECO:0000313" key="3">
    <source>
        <dbReference type="EMBL" id="MDQ0379474.1"/>
    </source>
</evidence>
<dbReference type="RefSeq" id="WP_306992827.1">
    <property type="nucleotide sequence ID" value="NZ_JAUSUT010000001.1"/>
</dbReference>
<proteinExistence type="predicted"/>
<name>A0ABU0EVY0_9PSEU</name>
<dbReference type="InterPro" id="IPR029063">
    <property type="entry name" value="SAM-dependent_MTases_sf"/>
</dbReference>
<dbReference type="SUPFAM" id="SSF53335">
    <property type="entry name" value="S-adenosyl-L-methionine-dependent methyltransferases"/>
    <property type="match status" value="1"/>
</dbReference>
<dbReference type="Gene3D" id="3.40.50.150">
    <property type="entry name" value="Vaccinia Virus protein VP39"/>
    <property type="match status" value="1"/>
</dbReference>
<accession>A0ABU0EVY0</accession>
<evidence type="ECO:0000259" key="2">
    <source>
        <dbReference type="Pfam" id="PF13649"/>
    </source>
</evidence>
<dbReference type="GO" id="GO:0008168">
    <property type="term" value="F:methyltransferase activity"/>
    <property type="evidence" value="ECO:0007669"/>
    <property type="project" value="UniProtKB-KW"/>
</dbReference>
<gene>
    <name evidence="3" type="ORF">FB470_003468</name>
</gene>
<dbReference type="PANTHER" id="PTHR43861:SF3">
    <property type="entry name" value="PUTATIVE (AFU_ORTHOLOGUE AFUA_2G14390)-RELATED"/>
    <property type="match status" value="1"/>
</dbReference>
<sequence length="203" mass="22567">MGSEEYGAEFWEDRYRSQTSVWSGRPNAQLVAEVADLRPGHALDVGAGEGADSCWLAEQGWRVTALDHAGTALRRGAEHAAQAGVADRIDWVRADVRNWDPGDRRFDLISAQFLHLRHAELRAMTTRLAGAVEPGGRLLLVQHDLRDGTHREHLADRFVPAAEIATWLPPGWTVEVDEVRPRTVTGPDGNPMTIHDAVFRARR</sequence>
<keyword evidence="4" id="KW-1185">Reference proteome</keyword>
<dbReference type="GO" id="GO:0032259">
    <property type="term" value="P:methylation"/>
    <property type="evidence" value="ECO:0007669"/>
    <property type="project" value="UniProtKB-KW"/>
</dbReference>
<organism evidence="3 4">
    <name type="scientific">Amycolatopsis thermophila</name>
    <dbReference type="NCBI Taxonomy" id="206084"/>
    <lineage>
        <taxon>Bacteria</taxon>
        <taxon>Bacillati</taxon>
        <taxon>Actinomycetota</taxon>
        <taxon>Actinomycetes</taxon>
        <taxon>Pseudonocardiales</taxon>
        <taxon>Pseudonocardiaceae</taxon>
        <taxon>Amycolatopsis</taxon>
    </lineage>
</organism>
<dbReference type="InterPro" id="IPR041698">
    <property type="entry name" value="Methyltransf_25"/>
</dbReference>
<reference evidence="3 4" key="1">
    <citation type="submission" date="2023-07" db="EMBL/GenBank/DDBJ databases">
        <title>Sequencing the genomes of 1000 actinobacteria strains.</title>
        <authorList>
            <person name="Klenk H.-P."/>
        </authorList>
    </citation>
    <scope>NUCLEOTIDE SEQUENCE [LARGE SCALE GENOMIC DNA]</scope>
    <source>
        <strain evidence="3 4">DSM 45805</strain>
    </source>
</reference>
<keyword evidence="1" id="KW-0808">Transferase</keyword>